<dbReference type="EMBL" id="AOHC02000025">
    <property type="protein sequence ID" value="EMY78204.1"/>
    <property type="molecule type" value="Genomic_DNA"/>
</dbReference>
<evidence type="ECO:0000313" key="1">
    <source>
        <dbReference type="EMBL" id="EMY78204.1"/>
    </source>
</evidence>
<dbReference type="AlphaFoldDB" id="N1WM08"/>
<keyword evidence="2" id="KW-1185">Reference proteome</keyword>
<dbReference type="STRING" id="1218598.LEP1GSC060_1351"/>
<organism evidence="1 2">
    <name type="scientific">Leptospira weilii serovar Ranarum str. ICFT</name>
    <dbReference type="NCBI Taxonomy" id="1218598"/>
    <lineage>
        <taxon>Bacteria</taxon>
        <taxon>Pseudomonadati</taxon>
        <taxon>Spirochaetota</taxon>
        <taxon>Spirochaetia</taxon>
        <taxon>Leptospirales</taxon>
        <taxon>Leptospiraceae</taxon>
        <taxon>Leptospira</taxon>
    </lineage>
</organism>
<comment type="caution">
    <text evidence="1">The sequence shown here is derived from an EMBL/GenBank/DDBJ whole genome shotgun (WGS) entry which is preliminary data.</text>
</comment>
<sequence length="64" mass="7269">MLCAWFLIGTVPIRFSVKGLDSAERPFRFYSLNFHLSGFLLVLSMNSEPHFRIIFPLSTTGSCV</sequence>
<name>N1WM08_9LEPT</name>
<reference evidence="1" key="1">
    <citation type="submission" date="2013-03" db="EMBL/GenBank/DDBJ databases">
        <authorList>
            <person name="Harkins D.M."/>
            <person name="Durkin A.S."/>
            <person name="Brinkac L.M."/>
            <person name="Haft D.H."/>
            <person name="Selengut J.D."/>
            <person name="Sanka R."/>
            <person name="DePew J."/>
            <person name="Purushe J."/>
            <person name="Hartskeerl R.A."/>
            <person name="Ahmed A."/>
            <person name="van der Linden H."/>
            <person name="Goris M.G.A."/>
            <person name="Vinetz J.M."/>
            <person name="Sutton G.G."/>
            <person name="Nierman W.C."/>
            <person name="Fouts D.E."/>
        </authorList>
    </citation>
    <scope>NUCLEOTIDE SEQUENCE [LARGE SCALE GENOMIC DNA]</scope>
    <source>
        <strain evidence="1">ICFT</strain>
    </source>
</reference>
<gene>
    <name evidence="1" type="ORF">LEP1GSC060_1351</name>
</gene>
<proteinExistence type="predicted"/>
<dbReference type="Proteomes" id="UP000012313">
    <property type="component" value="Unassembled WGS sequence"/>
</dbReference>
<protein>
    <submittedName>
        <fullName evidence="1">Uncharacterized protein</fullName>
    </submittedName>
</protein>
<accession>N1WM08</accession>
<evidence type="ECO:0000313" key="2">
    <source>
        <dbReference type="Proteomes" id="UP000012313"/>
    </source>
</evidence>